<accession>A0ABV4EDE6</accession>
<comment type="caution">
    <text evidence="2">The sequence shown here is derived from an EMBL/GenBank/DDBJ whole genome shotgun (WGS) entry which is preliminary data.</text>
</comment>
<sequence>MTEARKRNLLQLNLDKVSAHSPAGRRFVEKYTKTVALADRQALMNNAIVNGYLMEESGLFTLLRVLDTEDFASMERTKRNSEILRGAAFFAGLPTANDLPAANKPVALTIETLERELLDDNGLLASVSAAERAALLEKVMTKYGVAGNELPATETSLTAPAEKSEVNSGAPVAAQATSDSKHGLGTKSAPQLAEGESESSLPLANKKNARNRVFKGA</sequence>
<feature type="region of interest" description="Disordered" evidence="1">
    <location>
        <begin position="157"/>
        <end position="217"/>
    </location>
</feature>
<name>A0ABV4EDE6_9GAMM</name>
<dbReference type="Proteomes" id="UP001565243">
    <property type="component" value="Unassembled WGS sequence"/>
</dbReference>
<evidence type="ECO:0000256" key="1">
    <source>
        <dbReference type="SAM" id="MobiDB-lite"/>
    </source>
</evidence>
<evidence type="ECO:0000313" key="3">
    <source>
        <dbReference type="Proteomes" id="UP001565243"/>
    </source>
</evidence>
<dbReference type="RefSeq" id="WP_369896599.1">
    <property type="nucleotide sequence ID" value="NZ_JBGFFX010000017.1"/>
</dbReference>
<reference evidence="2 3" key="1">
    <citation type="submission" date="2024-07" db="EMBL/GenBank/DDBJ databases">
        <authorList>
            <person name="Hebao G."/>
        </authorList>
    </citation>
    <scope>NUCLEOTIDE SEQUENCE [LARGE SCALE GENOMIC DNA]</scope>
    <source>
        <strain evidence="2 3">ACCC 02193</strain>
    </source>
</reference>
<protein>
    <submittedName>
        <fullName evidence="2">Uncharacterized protein</fullName>
    </submittedName>
</protein>
<proteinExistence type="predicted"/>
<feature type="compositionally biased region" description="Basic residues" evidence="1">
    <location>
        <begin position="207"/>
        <end position="217"/>
    </location>
</feature>
<keyword evidence="3" id="KW-1185">Reference proteome</keyword>
<organism evidence="2 3">
    <name type="scientific">Erwinia aeris</name>
    <dbReference type="NCBI Taxonomy" id="3239803"/>
    <lineage>
        <taxon>Bacteria</taxon>
        <taxon>Pseudomonadati</taxon>
        <taxon>Pseudomonadota</taxon>
        <taxon>Gammaproteobacteria</taxon>
        <taxon>Enterobacterales</taxon>
        <taxon>Erwiniaceae</taxon>
        <taxon>Erwinia</taxon>
    </lineage>
</organism>
<evidence type="ECO:0000313" key="2">
    <source>
        <dbReference type="EMBL" id="MEY8772962.1"/>
    </source>
</evidence>
<gene>
    <name evidence="2" type="ORF">AB6T85_21355</name>
</gene>
<dbReference type="EMBL" id="JBGFFX010000017">
    <property type="protein sequence ID" value="MEY8772962.1"/>
    <property type="molecule type" value="Genomic_DNA"/>
</dbReference>